<dbReference type="InterPro" id="IPR007842">
    <property type="entry name" value="HEPN_dom"/>
</dbReference>
<feature type="domain" description="HEPN" evidence="1">
    <location>
        <begin position="13"/>
        <end position="125"/>
    </location>
</feature>
<dbReference type="RefSeq" id="WP_157927527.1">
    <property type="nucleotide sequence ID" value="NZ_LT841358.1"/>
</dbReference>
<keyword evidence="3" id="KW-1185">Reference proteome</keyword>
<evidence type="ECO:0000313" key="2">
    <source>
        <dbReference type="EMBL" id="SMH71586.1"/>
    </source>
</evidence>
<name>A0A2H1FFP9_9ARCH</name>
<protein>
    <recommendedName>
        <fullName evidence="1">HEPN domain-containing protein</fullName>
    </recommendedName>
</protein>
<evidence type="ECO:0000259" key="1">
    <source>
        <dbReference type="Pfam" id="PF05168"/>
    </source>
</evidence>
<organism evidence="2 3">
    <name type="scientific">Candidatus Nitrosotalea okcheonensis</name>
    <dbReference type="NCBI Taxonomy" id="1903276"/>
    <lineage>
        <taxon>Archaea</taxon>
        <taxon>Nitrososphaerota</taxon>
        <taxon>Nitrososphaeria</taxon>
        <taxon>Nitrosotaleales</taxon>
        <taxon>Nitrosotaleaceae</taxon>
        <taxon>Nitrosotalea</taxon>
    </lineage>
</organism>
<dbReference type="AlphaFoldDB" id="A0A2H1FFP9"/>
<dbReference type="OrthoDB" id="11844at2157"/>
<dbReference type="EMBL" id="LT841358">
    <property type="protein sequence ID" value="SMH71586.1"/>
    <property type="molecule type" value="Genomic_DNA"/>
</dbReference>
<dbReference type="Pfam" id="PF05168">
    <property type="entry name" value="HEPN"/>
    <property type="match status" value="1"/>
</dbReference>
<gene>
    <name evidence="2" type="ORF">NCS_11398</name>
</gene>
<proteinExistence type="predicted"/>
<sequence>MAKTIDPKKASGYVTKAENSLMMAKIALEKEAYDSAVMSSVHSSINALDALTTSEIGRRSSGQHPDVLSLIMGILTKEEHDIISKQFSTLLGMKNQSEYQPDLMSLKDAENAIKWAERILKMVKSKLKI</sequence>
<dbReference type="Gene3D" id="1.20.120.330">
    <property type="entry name" value="Nucleotidyltransferases domain 2"/>
    <property type="match status" value="1"/>
</dbReference>
<evidence type="ECO:0000313" key="3">
    <source>
        <dbReference type="Proteomes" id="UP000230607"/>
    </source>
</evidence>
<reference evidence="3" key="1">
    <citation type="submission" date="2017-03" db="EMBL/GenBank/DDBJ databases">
        <authorList>
            <person name="Herbold C."/>
        </authorList>
    </citation>
    <scope>NUCLEOTIDE SEQUENCE [LARGE SCALE GENOMIC DNA]</scope>
</reference>
<dbReference type="SUPFAM" id="SSF81593">
    <property type="entry name" value="Nucleotidyltransferase substrate binding subunit/domain"/>
    <property type="match status" value="1"/>
</dbReference>
<dbReference type="Proteomes" id="UP000230607">
    <property type="component" value="Chromosome 1"/>
</dbReference>
<accession>A0A2H1FFP9</accession>